<evidence type="ECO:0000313" key="2">
    <source>
        <dbReference type="Proteomes" id="UP000499080"/>
    </source>
</evidence>
<name>A0A4Y2LB46_ARAVE</name>
<proteinExistence type="predicted"/>
<dbReference type="AlphaFoldDB" id="A0A4Y2LB46"/>
<keyword evidence="2" id="KW-1185">Reference proteome</keyword>
<comment type="caution">
    <text evidence="1">The sequence shown here is derived from an EMBL/GenBank/DDBJ whole genome shotgun (WGS) entry which is preliminary data.</text>
</comment>
<protein>
    <submittedName>
        <fullName evidence="1">Uncharacterized protein</fullName>
    </submittedName>
</protein>
<gene>
    <name evidence="1" type="ORF">AVEN_239890_1</name>
</gene>
<organism evidence="1 2">
    <name type="scientific">Araneus ventricosus</name>
    <name type="common">Orbweaver spider</name>
    <name type="synonym">Epeira ventricosa</name>
    <dbReference type="NCBI Taxonomy" id="182803"/>
    <lineage>
        <taxon>Eukaryota</taxon>
        <taxon>Metazoa</taxon>
        <taxon>Ecdysozoa</taxon>
        <taxon>Arthropoda</taxon>
        <taxon>Chelicerata</taxon>
        <taxon>Arachnida</taxon>
        <taxon>Araneae</taxon>
        <taxon>Araneomorphae</taxon>
        <taxon>Entelegynae</taxon>
        <taxon>Araneoidea</taxon>
        <taxon>Araneidae</taxon>
        <taxon>Araneus</taxon>
    </lineage>
</organism>
<accession>A0A4Y2LB46</accession>
<reference evidence="1 2" key="1">
    <citation type="journal article" date="2019" name="Sci. Rep.">
        <title>Orb-weaving spider Araneus ventricosus genome elucidates the spidroin gene catalogue.</title>
        <authorList>
            <person name="Kono N."/>
            <person name="Nakamura H."/>
            <person name="Ohtoshi R."/>
            <person name="Moran D.A.P."/>
            <person name="Shinohara A."/>
            <person name="Yoshida Y."/>
            <person name="Fujiwara M."/>
            <person name="Mori M."/>
            <person name="Tomita M."/>
            <person name="Arakawa K."/>
        </authorList>
    </citation>
    <scope>NUCLEOTIDE SEQUENCE [LARGE SCALE GENOMIC DNA]</scope>
</reference>
<dbReference type="Proteomes" id="UP000499080">
    <property type="component" value="Unassembled WGS sequence"/>
</dbReference>
<evidence type="ECO:0000313" key="1">
    <source>
        <dbReference type="EMBL" id="GBN10816.1"/>
    </source>
</evidence>
<dbReference type="EMBL" id="BGPR01005506">
    <property type="protein sequence ID" value="GBN10816.1"/>
    <property type="molecule type" value="Genomic_DNA"/>
</dbReference>
<sequence length="161" mass="18338">MVAMVNNDFHSSSKPPKFGLPEFYCLVCVLLKDYSIFRGSLVSSILIPLRVNLTVAMVAMVNNDFHSSSKPPKFGLPEFYCLVCVLLKDYSIFRGSLVSSILIPLRVNLTVAMVAMVNNDFHSSSNHQNLVAEFYCLVCVLRKIIPFFRDLWSRRYLFPCE</sequence>